<dbReference type="InterPro" id="IPR000198">
    <property type="entry name" value="RhoGAP_dom"/>
</dbReference>
<feature type="region of interest" description="Disordered" evidence="2">
    <location>
        <begin position="644"/>
        <end position="671"/>
    </location>
</feature>
<reference evidence="4 5" key="1">
    <citation type="submission" date="2020-01" db="EMBL/GenBank/DDBJ databases">
        <authorList>
            <person name="Gupta K D."/>
        </authorList>
    </citation>
    <scope>NUCLEOTIDE SEQUENCE [LARGE SCALE GENOMIC DNA]</scope>
</reference>
<dbReference type="PROSITE" id="PS50238">
    <property type="entry name" value="RHOGAP"/>
    <property type="match status" value="1"/>
</dbReference>
<name>A0A8S0VUA2_CYCAE</name>
<dbReference type="GO" id="GO:0005096">
    <property type="term" value="F:GTPase activator activity"/>
    <property type="evidence" value="ECO:0007669"/>
    <property type="project" value="UniProtKB-KW"/>
</dbReference>
<feature type="region of interest" description="Disordered" evidence="2">
    <location>
        <begin position="131"/>
        <end position="155"/>
    </location>
</feature>
<dbReference type="EMBL" id="CACVBS010000081">
    <property type="protein sequence ID" value="CAA7269869.1"/>
    <property type="molecule type" value="Genomic_DNA"/>
</dbReference>
<feature type="domain" description="Rho-GAP" evidence="3">
    <location>
        <begin position="369"/>
        <end position="678"/>
    </location>
</feature>
<dbReference type="OrthoDB" id="79452at2759"/>
<feature type="compositionally biased region" description="Basic and acidic residues" evidence="2">
    <location>
        <begin position="649"/>
        <end position="671"/>
    </location>
</feature>
<dbReference type="Gene3D" id="1.10.555.10">
    <property type="entry name" value="Rho GTPase activation protein"/>
    <property type="match status" value="1"/>
</dbReference>
<dbReference type="PANTHER" id="PTHR15228">
    <property type="entry name" value="SPERMATHECAL PHYSIOLOGY VARIANT"/>
    <property type="match status" value="1"/>
</dbReference>
<keyword evidence="1" id="KW-0343">GTPase activation</keyword>
<dbReference type="InterPro" id="IPR008936">
    <property type="entry name" value="Rho_GTPase_activation_prot"/>
</dbReference>
<evidence type="ECO:0000313" key="4">
    <source>
        <dbReference type="EMBL" id="CAA7269869.1"/>
    </source>
</evidence>
<feature type="compositionally biased region" description="Acidic residues" evidence="2">
    <location>
        <begin position="723"/>
        <end position="737"/>
    </location>
</feature>
<feature type="compositionally biased region" description="Basic and acidic residues" evidence="2">
    <location>
        <begin position="738"/>
        <end position="763"/>
    </location>
</feature>
<evidence type="ECO:0000259" key="3">
    <source>
        <dbReference type="PROSITE" id="PS50238"/>
    </source>
</evidence>
<feature type="compositionally biased region" description="Basic and acidic residues" evidence="2">
    <location>
        <begin position="14"/>
        <end position="23"/>
    </location>
</feature>
<feature type="region of interest" description="Disordered" evidence="2">
    <location>
        <begin position="1"/>
        <end position="116"/>
    </location>
</feature>
<proteinExistence type="predicted"/>
<feature type="region of interest" description="Disordered" evidence="2">
    <location>
        <begin position="1101"/>
        <end position="1121"/>
    </location>
</feature>
<evidence type="ECO:0000313" key="5">
    <source>
        <dbReference type="Proteomes" id="UP000467700"/>
    </source>
</evidence>
<feature type="region of interest" description="Disordered" evidence="2">
    <location>
        <begin position="1005"/>
        <end position="1072"/>
    </location>
</feature>
<feature type="compositionally biased region" description="Low complexity" evidence="2">
    <location>
        <begin position="86"/>
        <end position="104"/>
    </location>
</feature>
<feature type="compositionally biased region" description="Polar residues" evidence="2">
    <location>
        <begin position="884"/>
        <end position="898"/>
    </location>
</feature>
<dbReference type="SMART" id="SM00324">
    <property type="entry name" value="RhoGAP"/>
    <property type="match status" value="1"/>
</dbReference>
<dbReference type="Proteomes" id="UP000467700">
    <property type="component" value="Unassembled WGS sequence"/>
</dbReference>
<feature type="region of interest" description="Disordered" evidence="2">
    <location>
        <begin position="517"/>
        <end position="543"/>
    </location>
</feature>
<feature type="compositionally biased region" description="Basic and acidic residues" evidence="2">
    <location>
        <begin position="1062"/>
        <end position="1072"/>
    </location>
</feature>
<feature type="region of interest" description="Disordered" evidence="2">
    <location>
        <begin position="918"/>
        <end position="968"/>
    </location>
</feature>
<keyword evidence="5" id="KW-1185">Reference proteome</keyword>
<feature type="compositionally biased region" description="Basic and acidic residues" evidence="2">
    <location>
        <begin position="135"/>
        <end position="155"/>
    </location>
</feature>
<dbReference type="AlphaFoldDB" id="A0A8S0VUA2"/>
<dbReference type="InterPro" id="IPR051025">
    <property type="entry name" value="RhoGAP"/>
</dbReference>
<sequence length="1121" mass="121273">MANLNRKPTPYHYEQGHPRRRDSLSLSLAPGSREPSPTGHASGVSSTTLGAGHISSAVPVPSSEPTARNPRIHRQSGIPSISRPRGSTIGSSTYGLSSSPSPGSAQLQTPTPLAPISTSKKASYALLSVSPTPAHAHDPAERRAVSTPDPPDRPDFYKNINEYKHTGASSPPLVDFTRFEDTYRPPRERRFEGLLAVSSMRSGFGLSEGLGLGPRERGEMRSVSGGAVLMGNDGQRGGVGRQGLKSALKHPAPREDFSFGTPMQSSGATGAGGPTITVSEPPLPASARKPDPRLVLDTLEELFALHDQTAGEKALGHLDAYELLGAHQLDLMDFEERERIRGARMTGQQTSLARNKRPLAVLGEPIRRASLYASTQMVLAGREHELPILIVHCVEELYRTGIYQPSLFRTLPNRARLLELIGIFDSEVQPPGSIIRSRSKGSRANISMGYSYSGSSDGGGGVPGQMMGFGSATSLHLESTPDVCALLATYLSSLPEPILPASLFEAIWDACAIGEDEEKDGDSERGSDTNTPIGGQSHLPASASMPTSGYAFTSSLYAQAQGHPSAQTFAHPQQHHPRARIFNSSADHAQILAAQLLLHLLPSPHFSLLIYLLAFFSQVVLVRDENGVGIEDVGRMFGARVFGTGGGHARAENTKGKGRSKERGKSREEGRQRGEAMMVWFLHRWGLISETLFEVVEEAKMRRSRVMRRDSLGGYVVRGLSQEQEEESDEEDGEDEGDMGRDEGGQEHGLEDVGVRQPVEGRGRHPPTLPPKDHVSALQQILSTSRSPPRARSPLAKLSEADQESISNLRLLQPPALQKSLSASDSSRYSFHTPLPRIRLQDVDLEELRQSTPRVRGKSRDREGAPGMEEDGFVLSPRVPPSFFISSPDTNTPTSSASARHGDINPVVHSRLLHIRERDRNHAPSTSTPSILHESGPTSARDAPTQDESSATLTLSVPSGGPRPVPRIERAMSHDSASASVYSMPSLSERLMDLSMSTLMDVDTSMPQLSIGDEPEAEQEHKQEKAKARTDNIAPLAVPPKLARRHSSGPTLSRIPASRSLRGADSKEKEKKVENLEKALAAAQAELAEERAKVGRLEARVRELEGNSDVNGHLDEDEGVE</sequence>
<dbReference type="PANTHER" id="PTHR15228:SF25">
    <property type="entry name" value="F-BAR DOMAIN-CONTAINING PROTEIN"/>
    <property type="match status" value="1"/>
</dbReference>
<feature type="compositionally biased region" description="Basic and acidic residues" evidence="2">
    <location>
        <begin position="1018"/>
        <end position="1030"/>
    </location>
</feature>
<evidence type="ECO:0000256" key="1">
    <source>
        <dbReference type="ARBA" id="ARBA00022468"/>
    </source>
</evidence>
<gene>
    <name evidence="4" type="ORF">AAE3_LOCUS12084</name>
</gene>
<feature type="compositionally biased region" description="Polar residues" evidence="2">
    <location>
        <begin position="105"/>
        <end position="116"/>
    </location>
</feature>
<organism evidence="4 5">
    <name type="scientific">Cyclocybe aegerita</name>
    <name type="common">Black poplar mushroom</name>
    <name type="synonym">Agrocybe aegerita</name>
    <dbReference type="NCBI Taxonomy" id="1973307"/>
    <lineage>
        <taxon>Eukaryota</taxon>
        <taxon>Fungi</taxon>
        <taxon>Dikarya</taxon>
        <taxon>Basidiomycota</taxon>
        <taxon>Agaricomycotina</taxon>
        <taxon>Agaricomycetes</taxon>
        <taxon>Agaricomycetidae</taxon>
        <taxon>Agaricales</taxon>
        <taxon>Agaricineae</taxon>
        <taxon>Bolbitiaceae</taxon>
        <taxon>Cyclocybe</taxon>
    </lineage>
</organism>
<feature type="compositionally biased region" description="Polar residues" evidence="2">
    <location>
        <begin position="946"/>
        <end position="957"/>
    </location>
</feature>
<feature type="region of interest" description="Disordered" evidence="2">
    <location>
        <begin position="717"/>
        <end position="773"/>
    </location>
</feature>
<dbReference type="SUPFAM" id="SSF48350">
    <property type="entry name" value="GTPase activation domain, GAP"/>
    <property type="match status" value="1"/>
</dbReference>
<protein>
    <recommendedName>
        <fullName evidence="3">Rho-GAP domain-containing protein</fullName>
    </recommendedName>
</protein>
<feature type="region of interest" description="Disordered" evidence="2">
    <location>
        <begin position="844"/>
        <end position="906"/>
    </location>
</feature>
<comment type="caution">
    <text evidence="4">The sequence shown here is derived from an EMBL/GenBank/DDBJ whole genome shotgun (WGS) entry which is preliminary data.</text>
</comment>
<accession>A0A8S0VUA2</accession>
<evidence type="ECO:0000256" key="2">
    <source>
        <dbReference type="SAM" id="MobiDB-lite"/>
    </source>
</evidence>
<dbReference type="GO" id="GO:0007165">
    <property type="term" value="P:signal transduction"/>
    <property type="evidence" value="ECO:0007669"/>
    <property type="project" value="InterPro"/>
</dbReference>